<sequence>MGIEGNEIVDKLAKDSSSAQLLPLLNHFDVKLSFKKFLYSMWDSRWKDLELNKFKLREIKDTIFSWQSSNRKTHREEVVITRLRIGHSLLTHSFLMSRDDPPSCPFCLSNPLTIKHLLLLCTSVTLVSLRNNNVCLLNTQSF</sequence>
<evidence type="ECO:0000313" key="1">
    <source>
        <dbReference type="EMBL" id="CAG6640620.1"/>
    </source>
</evidence>
<protein>
    <recommendedName>
        <fullName evidence="2">RNase H type-1 domain-containing protein</fullName>
    </recommendedName>
</protein>
<accession>A0A8D8R086</accession>
<dbReference type="AlphaFoldDB" id="A0A8D8R086"/>
<evidence type="ECO:0008006" key="2">
    <source>
        <dbReference type="Google" id="ProtNLM"/>
    </source>
</evidence>
<dbReference type="EMBL" id="HBUF01113045">
    <property type="protein sequence ID" value="CAG6640620.1"/>
    <property type="molecule type" value="Transcribed_RNA"/>
</dbReference>
<name>A0A8D8R086_9HEMI</name>
<organism evidence="1">
    <name type="scientific">Cacopsylla melanoneura</name>
    <dbReference type="NCBI Taxonomy" id="428564"/>
    <lineage>
        <taxon>Eukaryota</taxon>
        <taxon>Metazoa</taxon>
        <taxon>Ecdysozoa</taxon>
        <taxon>Arthropoda</taxon>
        <taxon>Hexapoda</taxon>
        <taxon>Insecta</taxon>
        <taxon>Pterygota</taxon>
        <taxon>Neoptera</taxon>
        <taxon>Paraneoptera</taxon>
        <taxon>Hemiptera</taxon>
        <taxon>Sternorrhyncha</taxon>
        <taxon>Psylloidea</taxon>
        <taxon>Psyllidae</taxon>
        <taxon>Psyllinae</taxon>
        <taxon>Cacopsylla</taxon>
    </lineage>
</organism>
<proteinExistence type="predicted"/>
<reference evidence="1" key="1">
    <citation type="submission" date="2021-05" db="EMBL/GenBank/DDBJ databases">
        <authorList>
            <person name="Alioto T."/>
            <person name="Alioto T."/>
            <person name="Gomez Garrido J."/>
        </authorList>
    </citation>
    <scope>NUCLEOTIDE SEQUENCE</scope>
</reference>